<comment type="caution">
    <text evidence="1">The sequence shown here is derived from an EMBL/GenBank/DDBJ whole genome shotgun (WGS) entry which is preliminary data.</text>
</comment>
<gene>
    <name evidence="1" type="ORF">CFP56_029406</name>
</gene>
<proteinExistence type="predicted"/>
<dbReference type="Proteomes" id="UP000237347">
    <property type="component" value="Unassembled WGS sequence"/>
</dbReference>
<accession>A0AAW0JRW1</accession>
<keyword evidence="2" id="KW-1185">Reference proteome</keyword>
<reference evidence="1 2" key="1">
    <citation type="journal article" date="2018" name="Sci. Data">
        <title>The draft genome sequence of cork oak.</title>
        <authorList>
            <person name="Ramos A.M."/>
            <person name="Usie A."/>
            <person name="Barbosa P."/>
            <person name="Barros P.M."/>
            <person name="Capote T."/>
            <person name="Chaves I."/>
            <person name="Simoes F."/>
            <person name="Abreu I."/>
            <person name="Carrasquinho I."/>
            <person name="Faro C."/>
            <person name="Guimaraes J.B."/>
            <person name="Mendonca D."/>
            <person name="Nobrega F."/>
            <person name="Rodrigues L."/>
            <person name="Saibo N.J.M."/>
            <person name="Varela M.C."/>
            <person name="Egas C."/>
            <person name="Matos J."/>
            <person name="Miguel C.M."/>
            <person name="Oliveira M.M."/>
            <person name="Ricardo C.P."/>
            <person name="Goncalves S."/>
        </authorList>
    </citation>
    <scope>NUCLEOTIDE SEQUENCE [LARGE SCALE GENOMIC DNA]</scope>
    <source>
        <strain evidence="2">cv. HL8</strain>
    </source>
</reference>
<organism evidence="1 2">
    <name type="scientific">Quercus suber</name>
    <name type="common">Cork oak</name>
    <dbReference type="NCBI Taxonomy" id="58331"/>
    <lineage>
        <taxon>Eukaryota</taxon>
        <taxon>Viridiplantae</taxon>
        <taxon>Streptophyta</taxon>
        <taxon>Embryophyta</taxon>
        <taxon>Tracheophyta</taxon>
        <taxon>Spermatophyta</taxon>
        <taxon>Magnoliopsida</taxon>
        <taxon>eudicotyledons</taxon>
        <taxon>Gunneridae</taxon>
        <taxon>Pentapetalae</taxon>
        <taxon>rosids</taxon>
        <taxon>fabids</taxon>
        <taxon>Fagales</taxon>
        <taxon>Fagaceae</taxon>
        <taxon>Quercus</taxon>
    </lineage>
</organism>
<sequence>MKKTHVVVSERRNRIVLTSERLGLGILGLVKTQLGFCFCRQDCSLFGAKDLLGVKACEIEVTEEVIFGFHISSALLLKF</sequence>
<evidence type="ECO:0000313" key="2">
    <source>
        <dbReference type="Proteomes" id="UP000237347"/>
    </source>
</evidence>
<dbReference type="EMBL" id="PKMF04000482">
    <property type="protein sequence ID" value="KAK7829483.1"/>
    <property type="molecule type" value="Genomic_DNA"/>
</dbReference>
<name>A0AAW0JRW1_QUESU</name>
<dbReference type="AlphaFoldDB" id="A0AAW0JRW1"/>
<evidence type="ECO:0000313" key="1">
    <source>
        <dbReference type="EMBL" id="KAK7829483.1"/>
    </source>
</evidence>
<protein>
    <submittedName>
        <fullName evidence="1">Uncharacterized protein</fullName>
    </submittedName>
</protein>